<dbReference type="PROSITE" id="PS51123">
    <property type="entry name" value="OMPA_2"/>
    <property type="match status" value="1"/>
</dbReference>
<evidence type="ECO:0000259" key="7">
    <source>
        <dbReference type="PROSITE" id="PS51123"/>
    </source>
</evidence>
<dbReference type="PRINTS" id="PR01021">
    <property type="entry name" value="OMPADOMAIN"/>
</dbReference>
<reference evidence="8 9" key="1">
    <citation type="submission" date="2023-07" db="EMBL/GenBank/DDBJ databases">
        <title>Sorghum-associated microbial communities from plants grown in Nebraska, USA.</title>
        <authorList>
            <person name="Schachtman D."/>
        </authorList>
    </citation>
    <scope>NUCLEOTIDE SEQUENCE [LARGE SCALE GENOMIC DNA]</scope>
    <source>
        <strain evidence="8 9">DS1307</strain>
    </source>
</reference>
<dbReference type="InterPro" id="IPR036737">
    <property type="entry name" value="OmpA-like_sf"/>
</dbReference>
<gene>
    <name evidence="8" type="ORF">J2T09_004348</name>
</gene>
<evidence type="ECO:0000313" key="8">
    <source>
        <dbReference type="EMBL" id="MDP9839572.1"/>
    </source>
</evidence>
<keyword evidence="6" id="KW-0732">Signal</keyword>
<evidence type="ECO:0000256" key="4">
    <source>
        <dbReference type="PROSITE-ProRule" id="PRU00473"/>
    </source>
</evidence>
<feature type="region of interest" description="Disordered" evidence="5">
    <location>
        <begin position="42"/>
        <end position="66"/>
    </location>
</feature>
<feature type="compositionally biased region" description="Low complexity" evidence="5">
    <location>
        <begin position="56"/>
        <end position="66"/>
    </location>
</feature>
<proteinExistence type="predicted"/>
<evidence type="ECO:0000256" key="2">
    <source>
        <dbReference type="ARBA" id="ARBA00023136"/>
    </source>
</evidence>
<dbReference type="InterPro" id="IPR006665">
    <property type="entry name" value="OmpA-like"/>
</dbReference>
<dbReference type="PANTHER" id="PTHR30329">
    <property type="entry name" value="STATOR ELEMENT OF FLAGELLAR MOTOR COMPLEX"/>
    <property type="match status" value="1"/>
</dbReference>
<dbReference type="SUPFAM" id="SSF103088">
    <property type="entry name" value="OmpA-like"/>
    <property type="match status" value="1"/>
</dbReference>
<dbReference type="CDD" id="cd07185">
    <property type="entry name" value="OmpA_C-like"/>
    <property type="match status" value="1"/>
</dbReference>
<name>A0ABT9PYR4_9HYPH</name>
<keyword evidence="2 4" id="KW-0472">Membrane</keyword>
<dbReference type="InterPro" id="IPR006664">
    <property type="entry name" value="OMP_bac"/>
</dbReference>
<dbReference type="Proteomes" id="UP001241472">
    <property type="component" value="Unassembled WGS sequence"/>
</dbReference>
<organism evidence="8 9">
    <name type="scientific">Neorhizobium huautlense</name>
    <dbReference type="NCBI Taxonomy" id="67774"/>
    <lineage>
        <taxon>Bacteria</taxon>
        <taxon>Pseudomonadati</taxon>
        <taxon>Pseudomonadota</taxon>
        <taxon>Alphaproteobacteria</taxon>
        <taxon>Hyphomicrobiales</taxon>
        <taxon>Rhizobiaceae</taxon>
        <taxon>Rhizobium/Agrobacterium group</taxon>
        <taxon>Neorhizobium</taxon>
    </lineage>
</organism>
<feature type="chain" id="PRO_5046706270" evidence="6">
    <location>
        <begin position="24"/>
        <end position="217"/>
    </location>
</feature>
<keyword evidence="3" id="KW-0998">Cell outer membrane</keyword>
<feature type="region of interest" description="Disordered" evidence="5">
    <location>
        <begin position="174"/>
        <end position="217"/>
    </location>
</feature>
<comment type="caution">
    <text evidence="8">The sequence shown here is derived from an EMBL/GenBank/DDBJ whole genome shotgun (WGS) entry which is preliminary data.</text>
</comment>
<dbReference type="PROSITE" id="PS01068">
    <property type="entry name" value="OMPA_1"/>
    <property type="match status" value="1"/>
</dbReference>
<dbReference type="Gene3D" id="3.30.1330.60">
    <property type="entry name" value="OmpA-like domain"/>
    <property type="match status" value="1"/>
</dbReference>
<protein>
    <submittedName>
        <fullName evidence="8">Outer membrane protein OmpA-like peptidoglycan-associated protein</fullName>
    </submittedName>
</protein>
<evidence type="ECO:0000256" key="6">
    <source>
        <dbReference type="SAM" id="SignalP"/>
    </source>
</evidence>
<feature type="domain" description="OmpA-like" evidence="7">
    <location>
        <begin position="94"/>
        <end position="217"/>
    </location>
</feature>
<comment type="subcellular location">
    <subcellularLocation>
        <location evidence="1">Cell outer membrane</location>
    </subcellularLocation>
</comment>
<evidence type="ECO:0000256" key="1">
    <source>
        <dbReference type="ARBA" id="ARBA00004442"/>
    </source>
</evidence>
<sequence>MPARLSALATAGIALMLPVSALAYTVTTGAAPVGETPSRFEQAEFPASRFEPRPQASTATASSGSSSFALKNMDDVTRVKTEAILSALGARQEGNRIIVALPADVLFDFDKSDIRPDARAVLGQLSGILLAMPKSPVGITGHTDAKGSDDYNQRLSEQRATSVRKWLAQLGVADRRMTTSGKGEAEPVAPNQNADGSDDPGGRQKNRRVEFAIGTGD</sequence>
<dbReference type="PANTHER" id="PTHR30329:SF21">
    <property type="entry name" value="LIPOPROTEIN YIAD-RELATED"/>
    <property type="match status" value="1"/>
</dbReference>
<keyword evidence="9" id="KW-1185">Reference proteome</keyword>
<accession>A0ABT9PYR4</accession>
<dbReference type="Pfam" id="PF00691">
    <property type="entry name" value="OmpA"/>
    <property type="match status" value="1"/>
</dbReference>
<dbReference type="InterPro" id="IPR006690">
    <property type="entry name" value="OMPA-like_CS"/>
</dbReference>
<feature type="signal peptide" evidence="6">
    <location>
        <begin position="1"/>
        <end position="23"/>
    </location>
</feature>
<dbReference type="InterPro" id="IPR050330">
    <property type="entry name" value="Bact_OuterMem_StrucFunc"/>
</dbReference>
<dbReference type="EMBL" id="JAUSRF010000017">
    <property type="protein sequence ID" value="MDP9839572.1"/>
    <property type="molecule type" value="Genomic_DNA"/>
</dbReference>
<evidence type="ECO:0000256" key="3">
    <source>
        <dbReference type="ARBA" id="ARBA00023237"/>
    </source>
</evidence>
<evidence type="ECO:0000256" key="5">
    <source>
        <dbReference type="SAM" id="MobiDB-lite"/>
    </source>
</evidence>
<dbReference type="RefSeq" id="WP_306838288.1">
    <property type="nucleotide sequence ID" value="NZ_JAUSRF010000017.1"/>
</dbReference>
<evidence type="ECO:0000313" key="9">
    <source>
        <dbReference type="Proteomes" id="UP001241472"/>
    </source>
</evidence>